<evidence type="ECO:0000313" key="2">
    <source>
        <dbReference type="Proteomes" id="UP001152888"/>
    </source>
</evidence>
<evidence type="ECO:0000313" key="1">
    <source>
        <dbReference type="EMBL" id="CAH1972107.1"/>
    </source>
</evidence>
<proteinExistence type="predicted"/>
<keyword evidence="2" id="KW-1185">Reference proteome</keyword>
<gene>
    <name evidence="1" type="ORF">ACAOBT_LOCUS9822</name>
</gene>
<name>A0A9P0KJS2_ACAOB</name>
<organism evidence="1 2">
    <name type="scientific">Acanthoscelides obtectus</name>
    <name type="common">Bean weevil</name>
    <name type="synonym">Bruchus obtectus</name>
    <dbReference type="NCBI Taxonomy" id="200917"/>
    <lineage>
        <taxon>Eukaryota</taxon>
        <taxon>Metazoa</taxon>
        <taxon>Ecdysozoa</taxon>
        <taxon>Arthropoda</taxon>
        <taxon>Hexapoda</taxon>
        <taxon>Insecta</taxon>
        <taxon>Pterygota</taxon>
        <taxon>Neoptera</taxon>
        <taxon>Endopterygota</taxon>
        <taxon>Coleoptera</taxon>
        <taxon>Polyphaga</taxon>
        <taxon>Cucujiformia</taxon>
        <taxon>Chrysomeloidea</taxon>
        <taxon>Chrysomelidae</taxon>
        <taxon>Bruchinae</taxon>
        <taxon>Bruchini</taxon>
        <taxon>Acanthoscelides</taxon>
    </lineage>
</organism>
<comment type="caution">
    <text evidence="1">The sequence shown here is derived from an EMBL/GenBank/DDBJ whole genome shotgun (WGS) entry which is preliminary data.</text>
</comment>
<reference evidence="1" key="1">
    <citation type="submission" date="2022-03" db="EMBL/GenBank/DDBJ databases">
        <authorList>
            <person name="Sayadi A."/>
        </authorList>
    </citation>
    <scope>NUCLEOTIDE SEQUENCE</scope>
</reference>
<dbReference type="Proteomes" id="UP001152888">
    <property type="component" value="Unassembled WGS sequence"/>
</dbReference>
<accession>A0A9P0KJS2</accession>
<protein>
    <submittedName>
        <fullName evidence="1">Uncharacterized protein</fullName>
    </submittedName>
</protein>
<sequence length="39" mass="4474">MKSRIFSTDLGFCFCLVSSHSANRKEKTEKTAPNHRKFA</sequence>
<dbReference type="AlphaFoldDB" id="A0A9P0KJS2"/>
<dbReference type="EMBL" id="CAKOFQ010006795">
    <property type="protein sequence ID" value="CAH1972107.1"/>
    <property type="molecule type" value="Genomic_DNA"/>
</dbReference>